<dbReference type="InterPro" id="IPR002656">
    <property type="entry name" value="Acyl_transf_3_dom"/>
</dbReference>
<name>A0A2S9H0U3_9BURK</name>
<feature type="transmembrane region" description="Helical" evidence="1">
    <location>
        <begin position="325"/>
        <end position="344"/>
    </location>
</feature>
<feature type="transmembrane region" description="Helical" evidence="1">
    <location>
        <begin position="63"/>
        <end position="87"/>
    </location>
</feature>
<dbReference type="PANTHER" id="PTHR23028">
    <property type="entry name" value="ACETYLTRANSFERASE"/>
    <property type="match status" value="1"/>
</dbReference>
<evidence type="ECO:0000259" key="2">
    <source>
        <dbReference type="Pfam" id="PF01757"/>
    </source>
</evidence>
<dbReference type="GO" id="GO:0016747">
    <property type="term" value="F:acyltransferase activity, transferring groups other than amino-acyl groups"/>
    <property type="evidence" value="ECO:0007669"/>
    <property type="project" value="InterPro"/>
</dbReference>
<feature type="transmembrane region" description="Helical" evidence="1">
    <location>
        <begin position="231"/>
        <end position="251"/>
    </location>
</feature>
<comment type="caution">
    <text evidence="3">The sequence shown here is derived from an EMBL/GenBank/DDBJ whole genome shotgun (WGS) entry which is preliminary data.</text>
</comment>
<keyword evidence="3" id="KW-0808">Transferase</keyword>
<dbReference type="OrthoDB" id="9814807at2"/>
<keyword evidence="3" id="KW-0012">Acyltransferase</keyword>
<keyword evidence="4" id="KW-1185">Reference proteome</keyword>
<dbReference type="Pfam" id="PF01757">
    <property type="entry name" value="Acyl_transf_3"/>
    <property type="match status" value="1"/>
</dbReference>
<keyword evidence="1" id="KW-0812">Transmembrane</keyword>
<feature type="transmembrane region" description="Helical" evidence="1">
    <location>
        <begin position="356"/>
        <end position="377"/>
    </location>
</feature>
<dbReference type="PANTHER" id="PTHR23028:SF53">
    <property type="entry name" value="ACYL_TRANSF_3 DOMAIN-CONTAINING PROTEIN"/>
    <property type="match status" value="1"/>
</dbReference>
<proteinExistence type="predicted"/>
<keyword evidence="1" id="KW-1133">Transmembrane helix</keyword>
<accession>A0A2S9H0U3</accession>
<dbReference type="GO" id="GO:0009103">
    <property type="term" value="P:lipopolysaccharide biosynthetic process"/>
    <property type="evidence" value="ECO:0007669"/>
    <property type="project" value="TreeGrafter"/>
</dbReference>
<feature type="transmembrane region" description="Helical" evidence="1">
    <location>
        <begin position="31"/>
        <end position="51"/>
    </location>
</feature>
<dbReference type="GO" id="GO:0016020">
    <property type="term" value="C:membrane"/>
    <property type="evidence" value="ECO:0007669"/>
    <property type="project" value="TreeGrafter"/>
</dbReference>
<feature type="transmembrane region" description="Helical" evidence="1">
    <location>
        <begin position="263"/>
        <end position="279"/>
    </location>
</feature>
<dbReference type="EMBL" id="PUGF01000006">
    <property type="protein sequence ID" value="PRC93599.1"/>
    <property type="molecule type" value="Genomic_DNA"/>
</dbReference>
<organism evidence="3 4">
    <name type="scientific">Solimicrobium silvestre</name>
    <dbReference type="NCBI Taxonomy" id="2099400"/>
    <lineage>
        <taxon>Bacteria</taxon>
        <taxon>Pseudomonadati</taxon>
        <taxon>Pseudomonadota</taxon>
        <taxon>Betaproteobacteria</taxon>
        <taxon>Burkholderiales</taxon>
        <taxon>Oxalobacteraceae</taxon>
        <taxon>Solimicrobium</taxon>
    </lineage>
</organism>
<feature type="transmembrane region" description="Helical" evidence="1">
    <location>
        <begin position="148"/>
        <end position="166"/>
    </location>
</feature>
<evidence type="ECO:0000313" key="3">
    <source>
        <dbReference type="EMBL" id="PRC93599.1"/>
    </source>
</evidence>
<feature type="transmembrane region" description="Helical" evidence="1">
    <location>
        <begin position="285"/>
        <end position="304"/>
    </location>
</feature>
<dbReference type="Proteomes" id="UP000237839">
    <property type="component" value="Unassembled WGS sequence"/>
</dbReference>
<gene>
    <name evidence="3" type="ORF">S2091_1600</name>
</gene>
<dbReference type="InterPro" id="IPR050879">
    <property type="entry name" value="Acyltransferase_3"/>
</dbReference>
<protein>
    <submittedName>
        <fullName evidence="3">Putative acyltransferase</fullName>
    </submittedName>
</protein>
<keyword evidence="1" id="KW-0472">Membrane</keyword>
<feature type="transmembrane region" description="Helical" evidence="1">
    <location>
        <begin position="107"/>
        <end position="128"/>
    </location>
</feature>
<dbReference type="AlphaFoldDB" id="A0A2S9H0U3"/>
<reference evidence="3 4" key="1">
    <citation type="submission" date="2018-02" db="EMBL/GenBank/DDBJ databases">
        <title>Solimicrobium silvestre gen. nov., sp. nov., isolated from alpine forest soil.</title>
        <authorList>
            <person name="Margesin R."/>
            <person name="Albuquerque L."/>
            <person name="Zhang D.-C."/>
            <person name="Froufe H.J.C."/>
            <person name="Severino R."/>
            <person name="Roxo I."/>
            <person name="Egas C."/>
            <person name="Da Costa M.S."/>
        </authorList>
    </citation>
    <scope>NUCLEOTIDE SEQUENCE [LARGE SCALE GENOMIC DNA]</scope>
    <source>
        <strain evidence="3 4">S20-91</strain>
    </source>
</reference>
<evidence type="ECO:0000256" key="1">
    <source>
        <dbReference type="SAM" id="Phobius"/>
    </source>
</evidence>
<feature type="domain" description="Acyltransferase 3" evidence="2">
    <location>
        <begin position="27"/>
        <end position="374"/>
    </location>
</feature>
<feature type="transmembrane region" description="Helical" evidence="1">
    <location>
        <begin position="187"/>
        <end position="219"/>
    </location>
</feature>
<evidence type="ECO:0000313" key="4">
    <source>
        <dbReference type="Proteomes" id="UP000237839"/>
    </source>
</evidence>
<sequence length="390" mass="43738">MFPKIPKYNDVGDQLLPTKSAPISRNARVDFLRGVAISCVLILHFALAFGFKNSPLGTLLSPALLHAIAFNGNFGVTMFFVISGFLITSNSLSRWNNLKEINARTFYLFRFARIMPSLLLVLAIIVTLGCLDIPFFDNSDNNHHLPSSYFLISIGSVLSFWHNVLMQTSGYINYCIDVYWSLSVEEVFYLALPLVCLLLRRTWLIVAVCITAIVIGPIYRSQHTNNEIFFMYGYFACFDAIAFGCITALLARRGIIPIKFNRVLRLAAAIALGVVYLRGIDGHEIFGFSLIALASAAFLLGAANDNSPGWSTGRLSSGVRWVGRYSYEIYLFHIVVLGLMRNVLTKEQLSYSARLPWFLLFLVLTALVAWLVARYVSEPANTAIRRRYGH</sequence>